<keyword evidence="2" id="KW-1185">Reference proteome</keyword>
<reference evidence="1 2" key="1">
    <citation type="submission" date="2022-10" db="EMBL/GenBank/DDBJ databases">
        <title>Paenibacillus description and whole genome data of maize root bacterial community.</title>
        <authorList>
            <person name="Marton D."/>
            <person name="Farkas M."/>
            <person name="Cserhati M."/>
        </authorList>
    </citation>
    <scope>NUCLEOTIDE SEQUENCE [LARGE SCALE GENOMIC DNA]</scope>
    <source>
        <strain evidence="1 2">P96</strain>
    </source>
</reference>
<name>A0ABT9FL61_9BACL</name>
<proteinExistence type="predicted"/>
<comment type="caution">
    <text evidence="1">The sequence shown here is derived from an EMBL/GenBank/DDBJ whole genome shotgun (WGS) entry which is preliminary data.</text>
</comment>
<dbReference type="Pfam" id="PF23857">
    <property type="entry name" value="Phage_TAC_19"/>
    <property type="match status" value="1"/>
</dbReference>
<dbReference type="NCBIfam" id="NF047360">
    <property type="entry name" value="tail_chap_PVL"/>
    <property type="match status" value="1"/>
</dbReference>
<dbReference type="InterPro" id="IPR057006">
    <property type="entry name" value="Phage_TAC_19"/>
</dbReference>
<evidence type="ECO:0000313" key="2">
    <source>
        <dbReference type="Proteomes" id="UP001241848"/>
    </source>
</evidence>
<protein>
    <recommendedName>
        <fullName evidence="3">Phage protein</fullName>
    </recommendedName>
</protein>
<accession>A0ABT9FL61</accession>
<organism evidence="1 2">
    <name type="scientific">Paenibacillus zeirhizosphaerae</name>
    <dbReference type="NCBI Taxonomy" id="2987519"/>
    <lineage>
        <taxon>Bacteria</taxon>
        <taxon>Bacillati</taxon>
        <taxon>Bacillota</taxon>
        <taxon>Bacilli</taxon>
        <taxon>Bacillales</taxon>
        <taxon>Paenibacillaceae</taxon>
        <taxon>Paenibacillus</taxon>
    </lineage>
</organism>
<dbReference type="Proteomes" id="UP001241848">
    <property type="component" value="Unassembled WGS sequence"/>
</dbReference>
<dbReference type="RefSeq" id="WP_305753102.1">
    <property type="nucleotide sequence ID" value="NZ_JAPCKK010000001.1"/>
</dbReference>
<sequence>MKPVFINFTDANGKKTKTYTTCSLKTGMMDNIFDIAERAESLQKETPSIADVRGFYRDLRAIIVAAFGRQFTYDELNEGVENDELLKVFQKLCENVMGGVRKN</sequence>
<evidence type="ECO:0008006" key="3">
    <source>
        <dbReference type="Google" id="ProtNLM"/>
    </source>
</evidence>
<gene>
    <name evidence="1" type="ORF">OIN60_01535</name>
</gene>
<evidence type="ECO:0000313" key="1">
    <source>
        <dbReference type="EMBL" id="MDP4095474.1"/>
    </source>
</evidence>
<dbReference type="EMBL" id="JAPCKK010000001">
    <property type="protein sequence ID" value="MDP4095474.1"/>
    <property type="molecule type" value="Genomic_DNA"/>
</dbReference>